<comment type="caution">
    <text evidence="2">The sequence shown here is derived from an EMBL/GenBank/DDBJ whole genome shotgun (WGS) entry which is preliminary data.</text>
</comment>
<feature type="region of interest" description="Disordered" evidence="1">
    <location>
        <begin position="23"/>
        <end position="71"/>
    </location>
</feature>
<reference evidence="2" key="1">
    <citation type="submission" date="2017-07" db="EMBL/GenBank/DDBJ databases">
        <title>Taro Niue Genome Assembly and Annotation.</title>
        <authorList>
            <person name="Atibalentja N."/>
            <person name="Keating K."/>
            <person name="Fields C.J."/>
        </authorList>
    </citation>
    <scope>NUCLEOTIDE SEQUENCE</scope>
    <source>
        <strain evidence="2">Niue_2</strain>
        <tissue evidence="2">Leaf</tissue>
    </source>
</reference>
<evidence type="ECO:0000256" key="1">
    <source>
        <dbReference type="SAM" id="MobiDB-lite"/>
    </source>
</evidence>
<dbReference type="AlphaFoldDB" id="A0A843XH77"/>
<organism evidence="2 3">
    <name type="scientific">Colocasia esculenta</name>
    <name type="common">Wild taro</name>
    <name type="synonym">Arum esculentum</name>
    <dbReference type="NCBI Taxonomy" id="4460"/>
    <lineage>
        <taxon>Eukaryota</taxon>
        <taxon>Viridiplantae</taxon>
        <taxon>Streptophyta</taxon>
        <taxon>Embryophyta</taxon>
        <taxon>Tracheophyta</taxon>
        <taxon>Spermatophyta</taxon>
        <taxon>Magnoliopsida</taxon>
        <taxon>Liliopsida</taxon>
        <taxon>Araceae</taxon>
        <taxon>Aroideae</taxon>
        <taxon>Colocasieae</taxon>
        <taxon>Colocasia</taxon>
    </lineage>
</organism>
<name>A0A843XH77_COLES</name>
<dbReference type="Proteomes" id="UP000652761">
    <property type="component" value="Unassembled WGS sequence"/>
</dbReference>
<evidence type="ECO:0000313" key="2">
    <source>
        <dbReference type="EMBL" id="MQM18515.1"/>
    </source>
</evidence>
<evidence type="ECO:0000313" key="3">
    <source>
        <dbReference type="Proteomes" id="UP000652761"/>
    </source>
</evidence>
<proteinExistence type="predicted"/>
<protein>
    <submittedName>
        <fullName evidence="2">Uncharacterized protein</fullName>
    </submittedName>
</protein>
<gene>
    <name evidence="2" type="ORF">Taro_051509</name>
</gene>
<accession>A0A843XH77</accession>
<feature type="compositionally biased region" description="Pro residues" evidence="1">
    <location>
        <begin position="52"/>
        <end position="64"/>
    </location>
</feature>
<sequence>MELSVGGSLGSIRAWFSVFPADHGGRSHGGLRPPAGSGPHVRPQKTSSGGPSLPPSVGTPPSPPASYGCTSMNDAIVKSAGLKW</sequence>
<dbReference type="EMBL" id="NMUH01008248">
    <property type="protein sequence ID" value="MQM18515.1"/>
    <property type="molecule type" value="Genomic_DNA"/>
</dbReference>
<keyword evidence="3" id="KW-1185">Reference proteome</keyword>